<evidence type="ECO:0000313" key="2">
    <source>
        <dbReference type="EMBL" id="PJE73594.1"/>
    </source>
</evidence>
<keyword evidence="1" id="KW-0812">Transmembrane</keyword>
<dbReference type="EMBL" id="PFER01000027">
    <property type="protein sequence ID" value="PJE73594.1"/>
    <property type="molecule type" value="Genomic_DNA"/>
</dbReference>
<dbReference type="Proteomes" id="UP000230959">
    <property type="component" value="Unassembled WGS sequence"/>
</dbReference>
<protein>
    <submittedName>
        <fullName evidence="2">Uncharacterized protein</fullName>
    </submittedName>
</protein>
<evidence type="ECO:0000256" key="1">
    <source>
        <dbReference type="SAM" id="Phobius"/>
    </source>
</evidence>
<dbReference type="AlphaFoldDB" id="A0A2M8LAH1"/>
<accession>A0A2M8LAH1</accession>
<sequence>MKKIVVGFIITFLPFLAGAHGGLGELPDKPFIQKEVNLFSLNGALESIIYILFIIFLTIEIINFFRRRKNNAKTQCI</sequence>
<evidence type="ECO:0000313" key="3">
    <source>
        <dbReference type="Proteomes" id="UP000230959"/>
    </source>
</evidence>
<feature type="transmembrane region" description="Helical" evidence="1">
    <location>
        <begin position="48"/>
        <end position="65"/>
    </location>
</feature>
<reference evidence="3" key="1">
    <citation type="submission" date="2017-09" db="EMBL/GenBank/DDBJ databases">
        <title>Depth-based differentiation of microbial function through sediment-hosted aquifers and enrichment of novel symbionts in the deep terrestrial subsurface.</title>
        <authorList>
            <person name="Probst A.J."/>
            <person name="Ladd B."/>
            <person name="Jarett J.K."/>
            <person name="Geller-Mcgrath D.E."/>
            <person name="Sieber C.M.K."/>
            <person name="Emerson J.B."/>
            <person name="Anantharaman K."/>
            <person name="Thomas B.C."/>
            <person name="Malmstrom R."/>
            <person name="Stieglmeier M."/>
            <person name="Klingl A."/>
            <person name="Woyke T."/>
            <person name="Ryan C.M."/>
            <person name="Banfield J.F."/>
        </authorList>
    </citation>
    <scope>NUCLEOTIDE SEQUENCE [LARGE SCALE GENOMIC DNA]</scope>
</reference>
<keyword evidence="1" id="KW-0472">Membrane</keyword>
<proteinExistence type="predicted"/>
<gene>
    <name evidence="2" type="ORF">COV02_01860</name>
</gene>
<organism evidence="2 3">
    <name type="scientific">Candidatus Terrybacteria bacterium CG10_big_fil_rev_8_21_14_0_10_41_10</name>
    <dbReference type="NCBI Taxonomy" id="1975026"/>
    <lineage>
        <taxon>Bacteria</taxon>
        <taxon>Candidatus Terryibacteriota</taxon>
    </lineage>
</organism>
<comment type="caution">
    <text evidence="2">The sequence shown here is derived from an EMBL/GenBank/DDBJ whole genome shotgun (WGS) entry which is preliminary data.</text>
</comment>
<keyword evidence="1" id="KW-1133">Transmembrane helix</keyword>
<name>A0A2M8LAH1_9BACT</name>